<feature type="binding site" evidence="1">
    <location>
        <position position="226"/>
    </location>
    <ligand>
        <name>Mg(2+)</name>
        <dbReference type="ChEBI" id="CHEBI:18420"/>
        <label>5</label>
    </ligand>
</feature>
<feature type="binding site" evidence="1">
    <location>
        <position position="54"/>
    </location>
    <ligand>
        <name>Mg(2+)</name>
        <dbReference type="ChEBI" id="CHEBI:18420"/>
        <label>1</label>
    </ligand>
</feature>
<dbReference type="HAMAP" id="MF_02128">
    <property type="entry name" value="TMP_kinase"/>
    <property type="match status" value="1"/>
</dbReference>
<dbReference type="Gene3D" id="3.30.1330.10">
    <property type="entry name" value="PurM-like, N-terminal domain"/>
    <property type="match status" value="1"/>
</dbReference>
<comment type="function">
    <text evidence="1">Catalyzes the ATP-dependent phosphorylation of thiamine-monophosphate (TMP) to form thiamine-pyrophosphate (TPP), the active form of vitamin B1.</text>
</comment>
<comment type="similarity">
    <text evidence="1">Belongs to the thiamine-monophosphate kinase family.</text>
</comment>
<dbReference type="GO" id="GO:0009229">
    <property type="term" value="P:thiamine diphosphate biosynthetic process"/>
    <property type="evidence" value="ECO:0007669"/>
    <property type="project" value="UniProtKB-UniRule"/>
</dbReference>
<dbReference type="Pfam" id="PF00586">
    <property type="entry name" value="AIRS"/>
    <property type="match status" value="1"/>
</dbReference>
<dbReference type="RefSeq" id="WP_102723381.1">
    <property type="nucleotide sequence ID" value="NZ_PNHG01000002.1"/>
</dbReference>
<feature type="binding site" evidence="1">
    <location>
        <position position="330"/>
    </location>
    <ligand>
        <name>substrate</name>
    </ligand>
</feature>
<dbReference type="GO" id="GO:0009030">
    <property type="term" value="F:thiamine-phosphate kinase activity"/>
    <property type="evidence" value="ECO:0007669"/>
    <property type="project" value="UniProtKB-UniRule"/>
</dbReference>
<feature type="binding site" evidence="1">
    <location>
        <position position="223"/>
    </location>
    <ligand>
        <name>Mg(2+)</name>
        <dbReference type="ChEBI" id="CHEBI:18420"/>
        <label>3</label>
    </ligand>
</feature>
<dbReference type="Proteomes" id="UP000235836">
    <property type="component" value="Unassembled WGS sequence"/>
</dbReference>
<dbReference type="SUPFAM" id="SSF55326">
    <property type="entry name" value="PurM N-terminal domain-like"/>
    <property type="match status" value="1"/>
</dbReference>
<feature type="binding site" evidence="1">
    <location>
        <position position="37"/>
    </location>
    <ligand>
        <name>Mg(2+)</name>
        <dbReference type="ChEBI" id="CHEBI:18420"/>
        <label>4</label>
    </ligand>
</feature>
<evidence type="ECO:0000313" key="4">
    <source>
        <dbReference type="Proteomes" id="UP000235836"/>
    </source>
</evidence>
<organism evidence="3 4">
    <name type="scientific">Corynebacterium tuscaniense</name>
    <dbReference type="NCBI Taxonomy" id="302449"/>
    <lineage>
        <taxon>Bacteria</taxon>
        <taxon>Bacillati</taxon>
        <taxon>Actinomycetota</taxon>
        <taxon>Actinomycetes</taxon>
        <taxon>Mycobacteriales</taxon>
        <taxon>Corynebacteriaceae</taxon>
        <taxon>Corynebacterium</taxon>
    </lineage>
</organism>
<dbReference type="Gene3D" id="3.90.650.10">
    <property type="entry name" value="PurM-like C-terminal domain"/>
    <property type="match status" value="1"/>
</dbReference>
<comment type="miscellaneous">
    <text evidence="1">Reaction mechanism of ThiL seems to utilize a direct, inline transfer of the gamma-phosphate of ATP to TMP rather than a phosphorylated enzyme intermediate.</text>
</comment>
<dbReference type="GO" id="GO:0009228">
    <property type="term" value="P:thiamine biosynthetic process"/>
    <property type="evidence" value="ECO:0007669"/>
    <property type="project" value="UniProtKB-KW"/>
</dbReference>
<keyword evidence="1" id="KW-0808">Transferase</keyword>
<feature type="binding site" evidence="1">
    <location>
        <position position="55"/>
    </location>
    <ligand>
        <name>Mg(2+)</name>
        <dbReference type="ChEBI" id="CHEBI:18420"/>
        <label>2</label>
    </ligand>
</feature>
<name>A0A2N6T7G1_9CORY</name>
<dbReference type="GO" id="GO:0005524">
    <property type="term" value="F:ATP binding"/>
    <property type="evidence" value="ECO:0007669"/>
    <property type="project" value="UniProtKB-UniRule"/>
</dbReference>
<proteinExistence type="inferred from homology"/>
<dbReference type="UniPathway" id="UPA00060">
    <property type="reaction ID" value="UER00142"/>
</dbReference>
<dbReference type="InterPro" id="IPR016188">
    <property type="entry name" value="PurM-like_N"/>
</dbReference>
<evidence type="ECO:0000256" key="1">
    <source>
        <dbReference type="HAMAP-Rule" id="MF_02128"/>
    </source>
</evidence>
<keyword evidence="1 3" id="KW-0418">Kinase</keyword>
<keyword evidence="1" id="KW-0460">Magnesium</keyword>
<keyword evidence="1" id="KW-0784">Thiamine biosynthesis</keyword>
<keyword evidence="1" id="KW-0547">Nucleotide-binding</keyword>
<feature type="binding site" evidence="1">
    <location>
        <position position="55"/>
    </location>
    <ligand>
        <name>Mg(2+)</name>
        <dbReference type="ChEBI" id="CHEBI:18420"/>
        <label>1</label>
    </ligand>
</feature>
<feature type="binding site" evidence="1">
    <location>
        <position position="132"/>
    </location>
    <ligand>
        <name>Mg(2+)</name>
        <dbReference type="ChEBI" id="CHEBI:18420"/>
        <label>1</label>
    </ligand>
</feature>
<comment type="catalytic activity">
    <reaction evidence="1">
        <text>thiamine phosphate + ATP = thiamine diphosphate + ADP</text>
        <dbReference type="Rhea" id="RHEA:15913"/>
        <dbReference type="ChEBI" id="CHEBI:30616"/>
        <dbReference type="ChEBI" id="CHEBI:37575"/>
        <dbReference type="ChEBI" id="CHEBI:58937"/>
        <dbReference type="ChEBI" id="CHEBI:456216"/>
        <dbReference type="EC" id="2.7.4.16"/>
    </reaction>
</comment>
<keyword evidence="4" id="KW-1185">Reference proteome</keyword>
<gene>
    <name evidence="1" type="primary">thiL</name>
    <name evidence="3" type="ORF">CJ203_02280</name>
</gene>
<dbReference type="InterPro" id="IPR036921">
    <property type="entry name" value="PurM-like_N_sf"/>
</dbReference>
<dbReference type="InterPro" id="IPR036676">
    <property type="entry name" value="PurM-like_C_sf"/>
</dbReference>
<accession>A0A2N6T7G1</accession>
<sequence>MINTGFPLDGPTLGEIGEDAVIRSIIEASPSAVNGDDAAVLHPPSPNSRMVATTDMIVEGRHFRSDLTTPFLLGRKAVVQNYADIEAMGARPLAALLSFSAPSTTPAATVTEIARGIGAELDKYGTELVGGDVTAGQNLVMSITAIGSLGGNRPPLTLAGARAGQTVVAHGRIGYSAAGLELLEAGITIPEELEPLAHAYQSPELTPGCGMVARSAGATSMTDNSDGLLHDVGVLAQRSGVRIDLRANAIAPDKLLVQAGELLGVDPWKWVCEGGEDHTLIGTLQGEAPVGFRPIGTVHKPSSETGSVTTAAFGIPVTIDGNAPQYTRGWESFS</sequence>
<feature type="binding site" evidence="1">
    <location>
        <position position="84"/>
    </location>
    <ligand>
        <name>Mg(2+)</name>
        <dbReference type="ChEBI" id="CHEBI:18420"/>
        <label>4</label>
    </ligand>
</feature>
<dbReference type="NCBIfam" id="NF004351">
    <property type="entry name" value="PRK05731.1-4"/>
    <property type="match status" value="1"/>
</dbReference>
<protein>
    <recommendedName>
        <fullName evidence="1">Thiamine-monophosphate kinase</fullName>
        <shortName evidence="1">TMP kinase</shortName>
        <shortName evidence="1">Thiamine-phosphate kinase</shortName>
        <ecNumber evidence="1">2.7.4.16</ecNumber>
    </recommendedName>
</protein>
<comment type="pathway">
    <text evidence="1">Cofactor biosynthesis; thiamine diphosphate biosynthesis; thiamine diphosphate from thiamine phosphate: step 1/1.</text>
</comment>
<keyword evidence="1" id="KW-0067">ATP-binding</keyword>
<evidence type="ECO:0000313" key="3">
    <source>
        <dbReference type="EMBL" id="PMC65257.1"/>
    </source>
</evidence>
<dbReference type="InterPro" id="IPR006283">
    <property type="entry name" value="ThiL-like"/>
</dbReference>
<dbReference type="NCBIfam" id="TIGR01379">
    <property type="entry name" value="thiL"/>
    <property type="match status" value="1"/>
</dbReference>
<comment type="caution">
    <text evidence="1">Lacks conserved residue(s) required for the propagation of feature annotation.</text>
</comment>
<reference evidence="3 4" key="1">
    <citation type="submission" date="2017-09" db="EMBL/GenBank/DDBJ databases">
        <title>Bacterial strain isolated from the female urinary microbiota.</title>
        <authorList>
            <person name="Thomas-White K."/>
            <person name="Kumar N."/>
            <person name="Forster S."/>
            <person name="Putonti C."/>
            <person name="Lawley T."/>
            <person name="Wolfe A.J."/>
        </authorList>
    </citation>
    <scope>NUCLEOTIDE SEQUENCE [LARGE SCALE GENOMIC DNA]</scope>
    <source>
        <strain evidence="3 4">UMB0792</strain>
    </source>
</reference>
<evidence type="ECO:0000259" key="2">
    <source>
        <dbReference type="Pfam" id="PF00586"/>
    </source>
</evidence>
<dbReference type="EMBL" id="PNHG01000002">
    <property type="protein sequence ID" value="PMC65257.1"/>
    <property type="molecule type" value="Genomic_DNA"/>
</dbReference>
<feature type="binding site" evidence="1">
    <location>
        <position position="276"/>
    </location>
    <ligand>
        <name>substrate</name>
    </ligand>
</feature>
<feature type="binding site" evidence="1">
    <location>
        <position position="62"/>
    </location>
    <ligand>
        <name>substrate</name>
    </ligand>
</feature>
<feature type="binding site" evidence="1">
    <location>
        <begin position="131"/>
        <end position="132"/>
    </location>
    <ligand>
        <name>ATP</name>
        <dbReference type="ChEBI" id="CHEBI:30616"/>
    </ligand>
</feature>
<dbReference type="SUPFAM" id="SSF56042">
    <property type="entry name" value="PurM C-terminal domain-like"/>
    <property type="match status" value="1"/>
</dbReference>
<keyword evidence="1" id="KW-0479">Metal-binding</keyword>
<dbReference type="PIRSF" id="PIRSF005303">
    <property type="entry name" value="Thiam_monoph_kin"/>
    <property type="match status" value="1"/>
</dbReference>
<feature type="binding site" evidence="1">
    <location>
        <position position="53"/>
    </location>
    <ligand>
        <name>Mg(2+)</name>
        <dbReference type="ChEBI" id="CHEBI:18420"/>
        <label>4</label>
    </ligand>
</feature>
<feature type="binding site" evidence="1">
    <location>
        <position position="84"/>
    </location>
    <ligand>
        <name>Mg(2+)</name>
        <dbReference type="ChEBI" id="CHEBI:18420"/>
        <label>3</label>
    </ligand>
</feature>
<dbReference type="CDD" id="cd02194">
    <property type="entry name" value="ThiL"/>
    <property type="match status" value="1"/>
</dbReference>
<dbReference type="EC" id="2.7.4.16" evidence="1"/>
<dbReference type="GO" id="GO:0000287">
    <property type="term" value="F:magnesium ion binding"/>
    <property type="evidence" value="ECO:0007669"/>
    <property type="project" value="UniProtKB-UniRule"/>
</dbReference>
<dbReference type="PANTHER" id="PTHR30270:SF0">
    <property type="entry name" value="THIAMINE-MONOPHOSPHATE KINASE"/>
    <property type="match status" value="1"/>
</dbReference>
<feature type="binding site" evidence="1">
    <location>
        <position position="84"/>
    </location>
    <ligand>
        <name>Mg(2+)</name>
        <dbReference type="ChEBI" id="CHEBI:18420"/>
        <label>2</label>
    </ligand>
</feature>
<dbReference type="AlphaFoldDB" id="A0A2N6T7G1"/>
<feature type="binding site" evidence="1">
    <location>
        <position position="225"/>
    </location>
    <ligand>
        <name>ATP</name>
        <dbReference type="ChEBI" id="CHEBI:30616"/>
    </ligand>
</feature>
<feature type="binding site" evidence="1">
    <location>
        <position position="37"/>
    </location>
    <ligand>
        <name>Mg(2+)</name>
        <dbReference type="ChEBI" id="CHEBI:18420"/>
        <label>3</label>
    </ligand>
</feature>
<feature type="domain" description="PurM-like N-terminal" evidence="2">
    <location>
        <begin position="35"/>
        <end position="148"/>
    </location>
</feature>
<comment type="caution">
    <text evidence="3">The sequence shown here is derived from an EMBL/GenBank/DDBJ whole genome shotgun (WGS) entry which is preliminary data.</text>
</comment>
<dbReference type="PANTHER" id="PTHR30270">
    <property type="entry name" value="THIAMINE-MONOPHOSPHATE KINASE"/>
    <property type="match status" value="1"/>
</dbReference>